<feature type="compositionally biased region" description="Polar residues" evidence="1">
    <location>
        <begin position="62"/>
        <end position="75"/>
    </location>
</feature>
<feature type="region of interest" description="Disordered" evidence="1">
    <location>
        <begin position="1"/>
        <end position="81"/>
    </location>
</feature>
<protein>
    <submittedName>
        <fullName evidence="2">Uncharacterized protein</fullName>
    </submittedName>
</protein>
<keyword evidence="3" id="KW-1185">Reference proteome</keyword>
<proteinExistence type="predicted"/>
<organism evidence="2 3">
    <name type="scientific">Kwoniella mangroviensis CBS 10435</name>
    <dbReference type="NCBI Taxonomy" id="1331196"/>
    <lineage>
        <taxon>Eukaryota</taxon>
        <taxon>Fungi</taxon>
        <taxon>Dikarya</taxon>
        <taxon>Basidiomycota</taxon>
        <taxon>Agaricomycotina</taxon>
        <taxon>Tremellomycetes</taxon>
        <taxon>Tremellales</taxon>
        <taxon>Cryptococcaceae</taxon>
        <taxon>Kwoniella</taxon>
    </lineage>
</organism>
<dbReference type="EMBL" id="KI669464">
    <property type="protein sequence ID" value="OCF56534.1"/>
    <property type="molecule type" value="Genomic_DNA"/>
</dbReference>
<accession>A0A1B9IMF4</accession>
<dbReference type="Proteomes" id="UP000092583">
    <property type="component" value="Unassembled WGS sequence"/>
</dbReference>
<reference evidence="3" key="2">
    <citation type="submission" date="2013-12" db="EMBL/GenBank/DDBJ databases">
        <title>Evolution of pathogenesis and genome organization in the Tremellales.</title>
        <authorList>
            <person name="Cuomo C."/>
            <person name="Litvintseva A."/>
            <person name="Heitman J."/>
            <person name="Chen Y."/>
            <person name="Sun S."/>
            <person name="Springer D."/>
            <person name="Dromer F."/>
            <person name="Young S."/>
            <person name="Zeng Q."/>
            <person name="Chapman S."/>
            <person name="Gujja S."/>
            <person name="Saif S."/>
            <person name="Birren B."/>
        </authorList>
    </citation>
    <scope>NUCLEOTIDE SEQUENCE [LARGE SCALE GENOMIC DNA]</scope>
    <source>
        <strain evidence="3">CBS 10435</strain>
    </source>
</reference>
<sequence>MSTGQSPSKGYINSPPGVQPGMSTTATPTERRSNNSENSSLTAVDDDGNNNNNGQVIPGLSLASSPSNTGTNPKNSKTRYEQWYPGDASHNGRPAWWNKWFCCGYGLGCLLCPCSSWNCKHERS</sequence>
<evidence type="ECO:0000313" key="2">
    <source>
        <dbReference type="EMBL" id="OCF56534.1"/>
    </source>
</evidence>
<gene>
    <name evidence="2" type="ORF">L486_05384</name>
</gene>
<dbReference type="AlphaFoldDB" id="A0A1B9IMF4"/>
<evidence type="ECO:0000256" key="1">
    <source>
        <dbReference type="SAM" id="MobiDB-lite"/>
    </source>
</evidence>
<evidence type="ECO:0000313" key="3">
    <source>
        <dbReference type="Proteomes" id="UP000092583"/>
    </source>
</evidence>
<reference evidence="2 3" key="1">
    <citation type="submission" date="2013-07" db="EMBL/GenBank/DDBJ databases">
        <title>The Genome Sequence of Kwoniella mangroviensis CBS10435.</title>
        <authorList>
            <consortium name="The Broad Institute Genome Sequencing Platform"/>
            <person name="Cuomo C."/>
            <person name="Litvintseva A."/>
            <person name="Chen Y."/>
            <person name="Heitman J."/>
            <person name="Sun S."/>
            <person name="Springer D."/>
            <person name="Dromer F."/>
            <person name="Young S.K."/>
            <person name="Zeng Q."/>
            <person name="Gargeya S."/>
            <person name="Fitzgerald M."/>
            <person name="Abouelleil A."/>
            <person name="Alvarado L."/>
            <person name="Berlin A.M."/>
            <person name="Chapman S.B."/>
            <person name="Dewar J."/>
            <person name="Goldberg J."/>
            <person name="Griggs A."/>
            <person name="Gujja S."/>
            <person name="Hansen M."/>
            <person name="Howarth C."/>
            <person name="Imamovic A."/>
            <person name="Larimer J."/>
            <person name="McCowan C."/>
            <person name="Murphy C."/>
            <person name="Pearson M."/>
            <person name="Priest M."/>
            <person name="Roberts A."/>
            <person name="Saif S."/>
            <person name="Shea T."/>
            <person name="Sykes S."/>
            <person name="Wortman J."/>
            <person name="Nusbaum C."/>
            <person name="Birren B."/>
        </authorList>
    </citation>
    <scope>NUCLEOTIDE SEQUENCE [LARGE SCALE GENOMIC DNA]</scope>
    <source>
        <strain evidence="2 3">CBS 10435</strain>
    </source>
</reference>
<dbReference type="OrthoDB" id="2596351at2759"/>
<name>A0A1B9IMF4_9TREE</name>